<dbReference type="Pfam" id="PF05328">
    <property type="entry name" value="CybS"/>
    <property type="match status" value="1"/>
</dbReference>
<dbReference type="AlphaFoldDB" id="A0AAD5GYW9"/>
<evidence type="ECO:0000256" key="1">
    <source>
        <dbReference type="ARBA" id="ARBA00004448"/>
    </source>
</evidence>
<dbReference type="GO" id="GO:0006099">
    <property type="term" value="P:tricarboxylic acid cycle"/>
    <property type="evidence" value="ECO:0007669"/>
    <property type="project" value="TreeGrafter"/>
</dbReference>
<dbReference type="PANTHER" id="PTHR13337">
    <property type="entry name" value="SUCCINATE DEHYDROGENASE"/>
    <property type="match status" value="1"/>
</dbReference>
<dbReference type="InterPro" id="IPR034804">
    <property type="entry name" value="SQR/QFR_C/D"/>
</dbReference>
<feature type="binding site" evidence="10">
    <location>
        <position position="90"/>
    </location>
    <ligand>
        <name>a ubiquinone</name>
        <dbReference type="ChEBI" id="CHEBI:16389"/>
        <note>ligand shared with IP/SDHB</note>
    </ligand>
</feature>
<dbReference type="Proteomes" id="UP001205105">
    <property type="component" value="Unassembled WGS sequence"/>
</dbReference>
<evidence type="ECO:0000313" key="14">
    <source>
        <dbReference type="Proteomes" id="UP001205105"/>
    </source>
</evidence>
<keyword evidence="11" id="KW-0479">Metal-binding</keyword>
<keyword evidence="7" id="KW-1133">Transmembrane helix</keyword>
<keyword evidence="3" id="KW-0813">Transport</keyword>
<evidence type="ECO:0000256" key="12">
    <source>
        <dbReference type="RuleBase" id="RU364031"/>
    </source>
</evidence>
<keyword evidence="8 12" id="KW-0496">Mitochondrion</keyword>
<evidence type="ECO:0000256" key="10">
    <source>
        <dbReference type="PIRSR" id="PIRSR607992-1"/>
    </source>
</evidence>
<dbReference type="GO" id="GO:0046872">
    <property type="term" value="F:metal ion binding"/>
    <property type="evidence" value="ECO:0007669"/>
    <property type="project" value="UniProtKB-KW"/>
</dbReference>
<keyword evidence="4" id="KW-0812">Transmembrane</keyword>
<keyword evidence="11" id="KW-0408">Iron</keyword>
<proteinExistence type="inferred from homology"/>
<comment type="caution">
    <text evidence="13">The sequence shown here is derived from an EMBL/GenBank/DDBJ whole genome shotgun (WGS) entry which is preliminary data.</text>
</comment>
<feature type="binding site" description="axial binding residue" evidence="11">
    <location>
        <position position="78"/>
    </location>
    <ligand>
        <name>heme b</name>
        <dbReference type="ChEBI" id="CHEBI:60344"/>
        <note>ligand shared with SDHC</note>
    </ligand>
    <ligandPart>
        <name>Fe</name>
        <dbReference type="ChEBI" id="CHEBI:18248"/>
    </ligandPart>
</feature>
<reference evidence="13" key="1">
    <citation type="submission" date="2020-11" db="EMBL/GenBank/DDBJ databases">
        <title>Chlorella ohadii genome sequencing and assembly.</title>
        <authorList>
            <person name="Murik O."/>
            <person name="Treves H."/>
            <person name="Kedem I."/>
            <person name="Shotland Y."/>
            <person name="Kaplan A."/>
        </authorList>
    </citation>
    <scope>NUCLEOTIDE SEQUENCE</scope>
    <source>
        <strain evidence="13">1</strain>
    </source>
</reference>
<dbReference type="Gene3D" id="1.20.1300.10">
    <property type="entry name" value="Fumarate reductase/succinate dehydrogenase, transmembrane subunit"/>
    <property type="match status" value="1"/>
</dbReference>
<evidence type="ECO:0000256" key="6">
    <source>
        <dbReference type="ARBA" id="ARBA00022946"/>
    </source>
</evidence>
<evidence type="ECO:0000256" key="2">
    <source>
        <dbReference type="ARBA" id="ARBA00007294"/>
    </source>
</evidence>
<evidence type="ECO:0000313" key="13">
    <source>
        <dbReference type="EMBL" id="KAI7837649.1"/>
    </source>
</evidence>
<gene>
    <name evidence="13" type="ORF">COHA_008512</name>
</gene>
<comment type="subcellular location">
    <subcellularLocation>
        <location evidence="1 12">Mitochondrion inner membrane</location>
        <topology evidence="1 12">Multi-pass membrane protein</topology>
    </subcellularLocation>
</comment>
<evidence type="ECO:0000256" key="9">
    <source>
        <dbReference type="ARBA" id="ARBA00023136"/>
    </source>
</evidence>
<dbReference type="GO" id="GO:0005743">
    <property type="term" value="C:mitochondrial inner membrane"/>
    <property type="evidence" value="ECO:0007669"/>
    <property type="project" value="UniProtKB-SubCell"/>
</dbReference>
<keyword evidence="5 12" id="KW-0999">Mitochondrion inner membrane</keyword>
<dbReference type="PANTHER" id="PTHR13337:SF2">
    <property type="entry name" value="SUCCINATE DEHYDROGENASE [UBIQUINONE] CYTOCHROME B SMALL SUBUNIT, MITOCHONDRIAL"/>
    <property type="match status" value="1"/>
</dbReference>
<dbReference type="GO" id="GO:0020037">
    <property type="term" value="F:heme binding"/>
    <property type="evidence" value="ECO:0007669"/>
    <property type="project" value="TreeGrafter"/>
</dbReference>
<dbReference type="InterPro" id="IPR007992">
    <property type="entry name" value="CybS"/>
</dbReference>
<evidence type="ECO:0000256" key="7">
    <source>
        <dbReference type="ARBA" id="ARBA00022989"/>
    </source>
</evidence>
<evidence type="ECO:0000256" key="5">
    <source>
        <dbReference type="ARBA" id="ARBA00022792"/>
    </source>
</evidence>
<keyword evidence="9 12" id="KW-0472">Membrane</keyword>
<dbReference type="GO" id="GO:0006121">
    <property type="term" value="P:mitochondrial electron transport, succinate to ubiquinone"/>
    <property type="evidence" value="ECO:0007669"/>
    <property type="project" value="TreeGrafter"/>
</dbReference>
<keyword evidence="14" id="KW-1185">Reference proteome</keyword>
<dbReference type="EMBL" id="JADXDR010000146">
    <property type="protein sequence ID" value="KAI7837649.1"/>
    <property type="molecule type" value="Genomic_DNA"/>
</dbReference>
<sequence length="135" mass="14080">MNKLIFADSAGPAFQRIYNNSHFALAALLPASLVSPQRIYNNSHFALAALLPASLVSPQDGTIAKVADVGLAATITVHNHIALNYVISDYVPRALQVPVRGGVLALSALTAVGLTKLALSGPGIGGAVKELWKKK</sequence>
<organism evidence="13 14">
    <name type="scientific">Chlorella ohadii</name>
    <dbReference type="NCBI Taxonomy" id="2649997"/>
    <lineage>
        <taxon>Eukaryota</taxon>
        <taxon>Viridiplantae</taxon>
        <taxon>Chlorophyta</taxon>
        <taxon>core chlorophytes</taxon>
        <taxon>Trebouxiophyceae</taxon>
        <taxon>Chlorellales</taxon>
        <taxon>Chlorellaceae</taxon>
        <taxon>Chlorella clade</taxon>
        <taxon>Chlorella</taxon>
    </lineage>
</organism>
<dbReference type="GO" id="GO:0048039">
    <property type="term" value="F:ubiquinone binding"/>
    <property type="evidence" value="ECO:0007669"/>
    <property type="project" value="TreeGrafter"/>
</dbReference>
<comment type="similarity">
    <text evidence="2 12">Belongs to the CybS family.</text>
</comment>
<protein>
    <recommendedName>
        <fullName evidence="12">Succinate dehydrogenase [ubiquinone] cytochrome b small subunit</fullName>
    </recommendedName>
</protein>
<evidence type="ECO:0000256" key="3">
    <source>
        <dbReference type="ARBA" id="ARBA00022448"/>
    </source>
</evidence>
<accession>A0AAD5GYW9</accession>
<keyword evidence="6 12" id="KW-0809">Transit peptide</keyword>
<evidence type="ECO:0000256" key="4">
    <source>
        <dbReference type="ARBA" id="ARBA00022692"/>
    </source>
</evidence>
<evidence type="ECO:0000256" key="11">
    <source>
        <dbReference type="PIRSR" id="PIRSR607992-2"/>
    </source>
</evidence>
<name>A0AAD5GYW9_9CHLO</name>
<evidence type="ECO:0000256" key="8">
    <source>
        <dbReference type="ARBA" id="ARBA00023128"/>
    </source>
</evidence>